<comment type="subcellular location">
    <subcellularLocation>
        <location evidence="1">Membrane</location>
        <topology evidence="1">Multi-pass membrane protein</topology>
    </subcellularLocation>
</comment>
<dbReference type="EMBL" id="QDEB01011024">
    <property type="protein sequence ID" value="RZC42089.1"/>
    <property type="molecule type" value="Genomic_DNA"/>
</dbReference>
<feature type="non-terminal residue" evidence="7">
    <location>
        <position position="403"/>
    </location>
</feature>
<evidence type="ECO:0000313" key="8">
    <source>
        <dbReference type="Proteomes" id="UP000292052"/>
    </source>
</evidence>
<dbReference type="STRING" id="1661398.A0A482WBN7"/>
<dbReference type="InterPro" id="IPR025256">
    <property type="entry name" value="TM7S3/TM198-like_dom"/>
</dbReference>
<gene>
    <name evidence="7" type="ORF">BDFB_005854</name>
</gene>
<dbReference type="GO" id="GO:0005886">
    <property type="term" value="C:plasma membrane"/>
    <property type="evidence" value="ECO:0007669"/>
    <property type="project" value="TreeGrafter"/>
</dbReference>
<dbReference type="InterPro" id="IPR042502">
    <property type="entry name" value="TM7SF3"/>
</dbReference>
<evidence type="ECO:0000256" key="3">
    <source>
        <dbReference type="ARBA" id="ARBA00022989"/>
    </source>
</evidence>
<proteinExistence type="predicted"/>
<evidence type="ECO:0000256" key="5">
    <source>
        <dbReference type="SAM" id="Phobius"/>
    </source>
</evidence>
<dbReference type="PANTHER" id="PTHR15937:SF3">
    <property type="entry name" value="TRANSMEMBRANE 7 SUPERFAMILY MEMBER 3"/>
    <property type="match status" value="1"/>
</dbReference>
<dbReference type="AlphaFoldDB" id="A0A482WBN7"/>
<dbReference type="OrthoDB" id="5967337at2759"/>
<accession>A0A482WBN7</accession>
<dbReference type="Pfam" id="PF25992">
    <property type="entry name" value="Ig_TM7SF3_N"/>
    <property type="match status" value="1"/>
</dbReference>
<name>A0A482WBN7_ASBVE</name>
<dbReference type="GO" id="GO:0043069">
    <property type="term" value="P:negative regulation of programmed cell death"/>
    <property type="evidence" value="ECO:0007669"/>
    <property type="project" value="TreeGrafter"/>
</dbReference>
<dbReference type="Pfam" id="PF13886">
    <property type="entry name" value="TM7S3_TM198"/>
    <property type="match status" value="1"/>
</dbReference>
<keyword evidence="8" id="KW-1185">Reference proteome</keyword>
<feature type="transmembrane region" description="Helical" evidence="5">
    <location>
        <begin position="275"/>
        <end position="295"/>
    </location>
</feature>
<feature type="non-terminal residue" evidence="7">
    <location>
        <position position="1"/>
    </location>
</feature>
<protein>
    <submittedName>
        <fullName evidence="7">Transmembrane 7 superfamily member 3-like</fullName>
    </submittedName>
</protein>
<comment type="caution">
    <text evidence="7">The sequence shown here is derived from an EMBL/GenBank/DDBJ whole genome shotgun (WGS) entry which is preliminary data.</text>
</comment>
<keyword evidence="2 5" id="KW-0812">Transmembrane</keyword>
<evidence type="ECO:0000256" key="4">
    <source>
        <dbReference type="ARBA" id="ARBA00023136"/>
    </source>
</evidence>
<evidence type="ECO:0000256" key="2">
    <source>
        <dbReference type="ARBA" id="ARBA00022692"/>
    </source>
</evidence>
<keyword evidence="4 5" id="KW-0472">Membrane</keyword>
<dbReference type="Proteomes" id="UP000292052">
    <property type="component" value="Unassembled WGS sequence"/>
</dbReference>
<evidence type="ECO:0000256" key="1">
    <source>
        <dbReference type="ARBA" id="ARBA00004141"/>
    </source>
</evidence>
<feature type="transmembrane region" description="Helical" evidence="5">
    <location>
        <begin position="307"/>
        <end position="329"/>
    </location>
</feature>
<evidence type="ECO:0000259" key="6">
    <source>
        <dbReference type="Pfam" id="PF13886"/>
    </source>
</evidence>
<evidence type="ECO:0000313" key="7">
    <source>
        <dbReference type="EMBL" id="RZC42089.1"/>
    </source>
</evidence>
<dbReference type="PANTHER" id="PTHR15937">
    <property type="entry name" value="TRANSMEMBRANE 7 SUPERFAMILY MEMBER 3"/>
    <property type="match status" value="1"/>
</dbReference>
<organism evidence="7 8">
    <name type="scientific">Asbolus verrucosus</name>
    <name type="common">Desert ironclad beetle</name>
    <dbReference type="NCBI Taxonomy" id="1661398"/>
    <lineage>
        <taxon>Eukaryota</taxon>
        <taxon>Metazoa</taxon>
        <taxon>Ecdysozoa</taxon>
        <taxon>Arthropoda</taxon>
        <taxon>Hexapoda</taxon>
        <taxon>Insecta</taxon>
        <taxon>Pterygota</taxon>
        <taxon>Neoptera</taxon>
        <taxon>Endopterygota</taxon>
        <taxon>Coleoptera</taxon>
        <taxon>Polyphaga</taxon>
        <taxon>Cucujiformia</taxon>
        <taxon>Tenebrionidae</taxon>
        <taxon>Pimeliinae</taxon>
        <taxon>Asbolus</taxon>
    </lineage>
</organism>
<keyword evidence="3 5" id="KW-1133">Transmembrane helix</keyword>
<reference evidence="7 8" key="1">
    <citation type="submission" date="2017-03" db="EMBL/GenBank/DDBJ databases">
        <title>Genome of the blue death feigning beetle - Asbolus verrucosus.</title>
        <authorList>
            <person name="Rider S.D."/>
        </authorList>
    </citation>
    <scope>NUCLEOTIDE SEQUENCE [LARGE SCALE GENOMIC DNA]</scope>
    <source>
        <strain evidence="7">Butters</strain>
        <tissue evidence="7">Head and leg muscle</tissue>
    </source>
</reference>
<sequence>QAITFDLSDYDPTNATTATQKLLVNLTVGLTQIQVTNIPDDIGFFIVQVHSYPYNVTLSSSYKMKKQNTIKGTNIGLVSLNQKKTTFYVKSKNFSTALIVVVIYKTGDPIPGGCNLTFNTENAPYQLISFTDDLIIVQSQPPSAIGTTCEKNNVLVELYHLYLHEDDFKQSRYFNGLEKMLTVDAIKVNGYKVTTVDGYFKYRKLYSAYRGVGQVFGIIATYQNKSSAYIPAISYGKNNCFFTDRLNLWFSLASRLVEIWYSNLITDLVVFRNDVNFWLTFFSIIIAFCTMWTMFTLKGHIFSCSFLGAYACVAALNFYTGGNLQYIVINSFRRMTVKNFNMATIDPPFQIMDISQTVLLVVMTTFGFYYQMKEQRGKPPFPPHRYATVEEGWITNLLLHKMH</sequence>
<feature type="domain" description="TM7S3/TM198-like" evidence="6">
    <location>
        <begin position="271"/>
        <end position="372"/>
    </location>
</feature>